<gene>
    <name evidence="3" type="ORF">T07_4755</name>
</gene>
<dbReference type="InterPro" id="IPR000719">
    <property type="entry name" value="Prot_kinase_dom"/>
</dbReference>
<dbReference type="Pfam" id="PF00069">
    <property type="entry name" value="Pkinase"/>
    <property type="match status" value="1"/>
</dbReference>
<protein>
    <submittedName>
        <fullName evidence="3">Putative serine/threonine-protein kinase</fullName>
    </submittedName>
</protein>
<dbReference type="OrthoDB" id="5979581at2759"/>
<reference evidence="3 4" key="1">
    <citation type="submission" date="2015-01" db="EMBL/GenBank/DDBJ databases">
        <title>Evolution of Trichinella species and genotypes.</title>
        <authorList>
            <person name="Korhonen P.K."/>
            <person name="Edoardo P."/>
            <person name="Giuseppe L.R."/>
            <person name="Gasser R.B."/>
        </authorList>
    </citation>
    <scope>NUCLEOTIDE SEQUENCE [LARGE SCALE GENOMIC DNA]</scope>
    <source>
        <strain evidence="3">ISS37</strain>
    </source>
</reference>
<dbReference type="InterPro" id="IPR011009">
    <property type="entry name" value="Kinase-like_dom_sf"/>
</dbReference>
<keyword evidence="3" id="KW-0808">Transferase</keyword>
<keyword evidence="3" id="KW-0418">Kinase</keyword>
<comment type="caution">
    <text evidence="3">The sequence shown here is derived from an EMBL/GenBank/DDBJ whole genome shotgun (WGS) entry which is preliminary data.</text>
</comment>
<feature type="domain" description="Protein kinase" evidence="2">
    <location>
        <begin position="20"/>
        <end position="305"/>
    </location>
</feature>
<dbReference type="Proteomes" id="UP000054630">
    <property type="component" value="Unassembled WGS sequence"/>
</dbReference>
<evidence type="ECO:0000313" key="3">
    <source>
        <dbReference type="EMBL" id="KRX24664.1"/>
    </source>
</evidence>
<dbReference type="GO" id="GO:0005524">
    <property type="term" value="F:ATP binding"/>
    <property type="evidence" value="ECO:0007669"/>
    <property type="project" value="UniProtKB-UniRule"/>
</dbReference>
<evidence type="ECO:0000256" key="1">
    <source>
        <dbReference type="PROSITE-ProRule" id="PRU10141"/>
    </source>
</evidence>
<name>A0A0V0SDE3_9BILA</name>
<dbReference type="InterPro" id="IPR017441">
    <property type="entry name" value="Protein_kinase_ATP_BS"/>
</dbReference>
<dbReference type="InterPro" id="IPR050235">
    <property type="entry name" value="CK1_Ser-Thr_kinase"/>
</dbReference>
<dbReference type="SMART" id="SM00220">
    <property type="entry name" value="S_TKc"/>
    <property type="match status" value="1"/>
</dbReference>
<feature type="binding site" evidence="1">
    <location>
        <position position="49"/>
    </location>
    <ligand>
        <name>ATP</name>
        <dbReference type="ChEBI" id="CHEBI:30616"/>
    </ligand>
</feature>
<evidence type="ECO:0000313" key="4">
    <source>
        <dbReference type="Proteomes" id="UP000054630"/>
    </source>
</evidence>
<sequence>MSIHSTNTMLFMSEAIRKRYVIESYVGVGSFGKIYKALDTQNGKIMALKVSRRSPGSENEVQILQKFMSNAFEILQSYPRCNSGSRHCPKLFSSSKDDMYVYISMEILGVPLKTYRHKSKGGKLSTACVSLIAIQCIEALRDLHEAGYLHLDLSPANLLLGLDSDANRIFLIDFGLSKAITDDCCYFTTDHFFGTQCYASISMHNLQPIGRKDDLLSLLYVLTELLTGSLPWETVQCRKDVVKMKIERFPILCKSLPAPIRMFGEHLNELNYMDKPDYQLLIDGFTEWLKSKKLSPDSPLDLKLKE</sequence>
<evidence type="ECO:0000259" key="2">
    <source>
        <dbReference type="SMART" id="SM00220"/>
    </source>
</evidence>
<keyword evidence="1" id="KW-0067">ATP-binding</keyword>
<dbReference type="PROSITE" id="PS00109">
    <property type="entry name" value="PROTEIN_KINASE_TYR"/>
    <property type="match status" value="1"/>
</dbReference>
<dbReference type="Gene3D" id="1.10.510.10">
    <property type="entry name" value="Transferase(Phosphotransferase) domain 1"/>
    <property type="match status" value="1"/>
</dbReference>
<dbReference type="InterPro" id="IPR008266">
    <property type="entry name" value="Tyr_kinase_AS"/>
</dbReference>
<dbReference type="EMBL" id="JYDL01000016">
    <property type="protein sequence ID" value="KRX24664.1"/>
    <property type="molecule type" value="Genomic_DNA"/>
</dbReference>
<dbReference type="STRING" id="6336.A0A0V0SDE3"/>
<keyword evidence="1" id="KW-0547">Nucleotide-binding</keyword>
<dbReference type="SUPFAM" id="SSF56112">
    <property type="entry name" value="Protein kinase-like (PK-like)"/>
    <property type="match status" value="1"/>
</dbReference>
<dbReference type="AlphaFoldDB" id="A0A0V0SDE3"/>
<organism evidence="3 4">
    <name type="scientific">Trichinella nelsoni</name>
    <dbReference type="NCBI Taxonomy" id="6336"/>
    <lineage>
        <taxon>Eukaryota</taxon>
        <taxon>Metazoa</taxon>
        <taxon>Ecdysozoa</taxon>
        <taxon>Nematoda</taxon>
        <taxon>Enoplea</taxon>
        <taxon>Dorylaimia</taxon>
        <taxon>Trichinellida</taxon>
        <taxon>Trichinellidae</taxon>
        <taxon>Trichinella</taxon>
    </lineage>
</organism>
<keyword evidence="4" id="KW-1185">Reference proteome</keyword>
<accession>A0A0V0SDE3</accession>
<dbReference type="GO" id="GO:0004672">
    <property type="term" value="F:protein kinase activity"/>
    <property type="evidence" value="ECO:0007669"/>
    <property type="project" value="InterPro"/>
</dbReference>
<dbReference type="PANTHER" id="PTHR11909">
    <property type="entry name" value="CASEIN KINASE-RELATED"/>
    <property type="match status" value="1"/>
</dbReference>
<dbReference type="PROSITE" id="PS00107">
    <property type="entry name" value="PROTEIN_KINASE_ATP"/>
    <property type="match status" value="1"/>
</dbReference>
<proteinExistence type="predicted"/>